<dbReference type="Gene3D" id="3.30.390.10">
    <property type="entry name" value="Enolase-like, N-terminal domain"/>
    <property type="match status" value="1"/>
</dbReference>
<dbReference type="Proteomes" id="UP000247551">
    <property type="component" value="Unassembled WGS sequence"/>
</dbReference>
<dbReference type="PROSITE" id="PS00909">
    <property type="entry name" value="MR_MLE_2"/>
    <property type="match status" value="1"/>
</dbReference>
<dbReference type="RefSeq" id="WP_110571828.1">
    <property type="nucleotide sequence ID" value="NZ_QKLW01000001.1"/>
</dbReference>
<dbReference type="EMBL" id="QKLW01000001">
    <property type="protein sequence ID" value="PYF84381.1"/>
    <property type="molecule type" value="Genomic_DNA"/>
</dbReference>
<feature type="domain" description="Mandelate racemase/muconate lactonizing enzyme C-terminal" evidence="4">
    <location>
        <begin position="156"/>
        <end position="247"/>
    </location>
</feature>
<dbReference type="PANTHER" id="PTHR13794">
    <property type="entry name" value="ENOLASE SUPERFAMILY, MANDELATE RACEMASE"/>
    <property type="match status" value="1"/>
</dbReference>
<comment type="caution">
    <text evidence="5">The sequence shown here is derived from an EMBL/GenBank/DDBJ whole genome shotgun (WGS) entry which is preliminary data.</text>
</comment>
<dbReference type="InterPro" id="IPR013341">
    <property type="entry name" value="Mandelate_racemase_N_dom"/>
</dbReference>
<evidence type="ECO:0000256" key="2">
    <source>
        <dbReference type="ARBA" id="ARBA00022723"/>
    </source>
</evidence>
<evidence type="ECO:0000313" key="6">
    <source>
        <dbReference type="Proteomes" id="UP000247551"/>
    </source>
</evidence>
<dbReference type="Gene3D" id="3.20.20.120">
    <property type="entry name" value="Enolase-like C-terminal domain"/>
    <property type="match status" value="1"/>
</dbReference>
<dbReference type="SFLD" id="SFLDS00001">
    <property type="entry name" value="Enolase"/>
    <property type="match status" value="1"/>
</dbReference>
<organism evidence="5 6">
    <name type="scientific">Marinomonas alcarazii</name>
    <dbReference type="NCBI Taxonomy" id="491949"/>
    <lineage>
        <taxon>Bacteria</taxon>
        <taxon>Pseudomonadati</taxon>
        <taxon>Pseudomonadota</taxon>
        <taxon>Gammaproteobacteria</taxon>
        <taxon>Oceanospirillales</taxon>
        <taxon>Oceanospirillaceae</taxon>
        <taxon>Marinomonas</taxon>
    </lineage>
</organism>
<evidence type="ECO:0000256" key="1">
    <source>
        <dbReference type="ARBA" id="ARBA00001946"/>
    </source>
</evidence>
<evidence type="ECO:0000259" key="4">
    <source>
        <dbReference type="SMART" id="SM00922"/>
    </source>
</evidence>
<dbReference type="GO" id="GO:0000287">
    <property type="term" value="F:magnesium ion binding"/>
    <property type="evidence" value="ECO:0007669"/>
    <property type="project" value="TreeGrafter"/>
</dbReference>
<dbReference type="SMART" id="SM00922">
    <property type="entry name" value="MR_MLE"/>
    <property type="match status" value="1"/>
</dbReference>
<evidence type="ECO:0000256" key="3">
    <source>
        <dbReference type="ARBA" id="ARBA00022842"/>
    </source>
</evidence>
<dbReference type="InterPro" id="IPR013342">
    <property type="entry name" value="Mandelate_racemase_C"/>
</dbReference>
<dbReference type="AlphaFoldDB" id="A0A318V9A7"/>
<keyword evidence="2" id="KW-0479">Metal-binding</keyword>
<sequence>MKITKITIRRIAIPFTAGVRHIAPVKEEDKFNGASPNIDKMESLLVEVETDTGLIGWGEAFGHASNVVTYAALEHLVAPMFVGKHIAEYEQHLYAAKRALHSFGSSGPMLYALSAIDIAIWDLKAQQAKQPLYQFLGGKSGKISLYASLVSYGNEPEKVRENVLRTAKAGFKQIKLHETTYDAVAAARHALPDDVELMVDVNCPWTLAEATAKVTELKPLNLGWVEEPVWPPEDTAQLASIRKVGVPISAGENASGPDGFEQLFKAGAIDIAQPSVSKIGGITGMYDVCDRAKHHNVKVVPHCFYYGAGMIATAHFIAANMPETSLEIPFIELADFLHPLNECPATYDLGNTFGLGFSPKPEIIEKYTIASCLISNK</sequence>
<evidence type="ECO:0000313" key="5">
    <source>
        <dbReference type="EMBL" id="PYF84381.1"/>
    </source>
</evidence>
<dbReference type="Pfam" id="PF13378">
    <property type="entry name" value="MR_MLE_C"/>
    <property type="match status" value="1"/>
</dbReference>
<dbReference type="Pfam" id="PF02746">
    <property type="entry name" value="MR_MLE_N"/>
    <property type="match status" value="1"/>
</dbReference>
<dbReference type="PANTHER" id="PTHR13794:SF58">
    <property type="entry name" value="MITOCHONDRIAL ENOLASE SUPERFAMILY MEMBER 1"/>
    <property type="match status" value="1"/>
</dbReference>
<dbReference type="InterPro" id="IPR029065">
    <property type="entry name" value="Enolase_C-like"/>
</dbReference>
<dbReference type="CDD" id="cd03316">
    <property type="entry name" value="MR_like"/>
    <property type="match status" value="1"/>
</dbReference>
<dbReference type="InterPro" id="IPR036849">
    <property type="entry name" value="Enolase-like_C_sf"/>
</dbReference>
<keyword evidence="6" id="KW-1185">Reference proteome</keyword>
<accession>A0A318V9A7</accession>
<proteinExistence type="predicted"/>
<comment type="cofactor">
    <cofactor evidence="1">
        <name>Mg(2+)</name>
        <dbReference type="ChEBI" id="CHEBI:18420"/>
    </cofactor>
</comment>
<dbReference type="InterPro" id="IPR029017">
    <property type="entry name" value="Enolase-like_N"/>
</dbReference>
<gene>
    <name evidence="5" type="ORF">DFP75_101406</name>
</gene>
<name>A0A318V9A7_9GAMM</name>
<dbReference type="SUPFAM" id="SSF51604">
    <property type="entry name" value="Enolase C-terminal domain-like"/>
    <property type="match status" value="1"/>
</dbReference>
<dbReference type="InterPro" id="IPR018110">
    <property type="entry name" value="Mandel_Rmase/mucon_lact_enz_CS"/>
</dbReference>
<dbReference type="GO" id="GO:0016052">
    <property type="term" value="P:carbohydrate catabolic process"/>
    <property type="evidence" value="ECO:0007669"/>
    <property type="project" value="TreeGrafter"/>
</dbReference>
<keyword evidence="3" id="KW-0460">Magnesium</keyword>
<dbReference type="SUPFAM" id="SSF54826">
    <property type="entry name" value="Enolase N-terminal domain-like"/>
    <property type="match status" value="1"/>
</dbReference>
<dbReference type="GO" id="GO:0009063">
    <property type="term" value="P:amino acid catabolic process"/>
    <property type="evidence" value="ECO:0007669"/>
    <property type="project" value="InterPro"/>
</dbReference>
<protein>
    <submittedName>
        <fullName evidence="5">L-alanine-DL-glutamate epimerase-like enolase superfamily enzyme</fullName>
    </submittedName>
</protein>
<dbReference type="InterPro" id="IPR046945">
    <property type="entry name" value="RHMD-like"/>
</dbReference>
<reference evidence="5 6" key="1">
    <citation type="submission" date="2018-06" db="EMBL/GenBank/DDBJ databases">
        <title>Genomic Encyclopedia of Type Strains, Phase III (KMG-III): the genomes of soil and plant-associated and newly described type strains.</title>
        <authorList>
            <person name="Whitman W."/>
        </authorList>
    </citation>
    <scope>NUCLEOTIDE SEQUENCE [LARGE SCALE GENOMIC DNA]</scope>
    <source>
        <strain evidence="5 6">CECT 7730</strain>
    </source>
</reference>
<dbReference type="GO" id="GO:0016836">
    <property type="term" value="F:hydro-lyase activity"/>
    <property type="evidence" value="ECO:0007669"/>
    <property type="project" value="TreeGrafter"/>
</dbReference>